<keyword evidence="2" id="KW-0732">Signal</keyword>
<evidence type="ECO:0000256" key="2">
    <source>
        <dbReference type="SAM" id="SignalP"/>
    </source>
</evidence>
<feature type="chain" id="PRO_5015868384" evidence="2">
    <location>
        <begin position="23"/>
        <end position="81"/>
    </location>
</feature>
<protein>
    <submittedName>
        <fullName evidence="3">Uncharacterized protein</fullName>
    </submittedName>
</protein>
<name>A0A2U8WFU9_9HYPH</name>
<evidence type="ECO:0000313" key="3">
    <source>
        <dbReference type="EMBL" id="AWN44401.1"/>
    </source>
</evidence>
<organism evidence="3 4">
    <name type="scientific">Methylobacterium durans</name>
    <dbReference type="NCBI Taxonomy" id="2202825"/>
    <lineage>
        <taxon>Bacteria</taxon>
        <taxon>Pseudomonadati</taxon>
        <taxon>Pseudomonadota</taxon>
        <taxon>Alphaproteobacteria</taxon>
        <taxon>Hyphomicrobiales</taxon>
        <taxon>Methylobacteriaceae</taxon>
        <taxon>Methylobacterium</taxon>
    </lineage>
</organism>
<dbReference type="AlphaFoldDB" id="A0A2U8WFU9"/>
<keyword evidence="4" id="KW-1185">Reference proteome</keyword>
<evidence type="ECO:0000313" key="4">
    <source>
        <dbReference type="Proteomes" id="UP000245926"/>
    </source>
</evidence>
<dbReference type="RefSeq" id="WP_109896089.1">
    <property type="nucleotide sequence ID" value="NZ_CP029550.1"/>
</dbReference>
<feature type="compositionally biased region" description="Basic and acidic residues" evidence="1">
    <location>
        <begin position="36"/>
        <end position="72"/>
    </location>
</feature>
<proteinExistence type="predicted"/>
<gene>
    <name evidence="3" type="ORF">DK389_06650</name>
</gene>
<feature type="signal peptide" evidence="2">
    <location>
        <begin position="1"/>
        <end position="22"/>
    </location>
</feature>
<dbReference type="Proteomes" id="UP000245926">
    <property type="component" value="Chromosome"/>
</dbReference>
<dbReference type="EMBL" id="CP029550">
    <property type="protein sequence ID" value="AWN44401.1"/>
    <property type="molecule type" value="Genomic_DNA"/>
</dbReference>
<reference evidence="4" key="1">
    <citation type="submission" date="2018-05" db="EMBL/GenBank/DDBJ databases">
        <title>Complete Genome Sequence of Methylobacterium sp. 17SD2-17.</title>
        <authorList>
            <person name="Srinivasan S."/>
        </authorList>
    </citation>
    <scope>NUCLEOTIDE SEQUENCE [LARGE SCALE GENOMIC DNA]</scope>
    <source>
        <strain evidence="4">17SD2-17</strain>
    </source>
</reference>
<evidence type="ECO:0000256" key="1">
    <source>
        <dbReference type="SAM" id="MobiDB-lite"/>
    </source>
</evidence>
<dbReference type="KEGG" id="mets:DK389_06650"/>
<sequence length="81" mass="8826">MKVLLASSVLAAGLLAAVPASAQSIEVGPGGPSVDLRSRGQRERDIDREETRRDIDRGGVRRERREIRRGPGADDDDDDED</sequence>
<feature type="region of interest" description="Disordered" evidence="1">
    <location>
        <begin position="21"/>
        <end position="81"/>
    </location>
</feature>
<accession>A0A2U8WFU9</accession>